<keyword evidence="2" id="KW-0812">Transmembrane</keyword>
<evidence type="ECO:0000256" key="6">
    <source>
        <dbReference type="ARBA" id="ARBA00023136"/>
    </source>
</evidence>
<comment type="subcellular location">
    <subcellularLocation>
        <location evidence="1">Membrane</location>
        <topology evidence="1">Single-pass type I membrane protein</topology>
    </subcellularLocation>
</comment>
<dbReference type="Gene3D" id="3.40.50.410">
    <property type="entry name" value="von Willebrand factor, type A domain"/>
    <property type="match status" value="1"/>
</dbReference>
<dbReference type="Pfam" id="PF08399">
    <property type="entry name" value="VWA_N"/>
    <property type="match status" value="1"/>
</dbReference>
<dbReference type="PANTHER" id="PTHR10166">
    <property type="entry name" value="VOLTAGE-DEPENDENT CALCIUM CHANNEL SUBUNIT ALPHA-2/DELTA-RELATED"/>
    <property type="match status" value="1"/>
</dbReference>
<evidence type="ECO:0000256" key="4">
    <source>
        <dbReference type="ARBA" id="ARBA00022837"/>
    </source>
</evidence>
<reference evidence="9 10" key="1">
    <citation type="journal article" date="2007" name="Science">
        <title>Sea anemone genome reveals ancestral eumetazoan gene repertoire and genomic organization.</title>
        <authorList>
            <person name="Putnam N.H."/>
            <person name="Srivastava M."/>
            <person name="Hellsten U."/>
            <person name="Dirks B."/>
            <person name="Chapman J."/>
            <person name="Salamov A."/>
            <person name="Terry A."/>
            <person name="Shapiro H."/>
            <person name="Lindquist E."/>
            <person name="Kapitonov V.V."/>
            <person name="Jurka J."/>
            <person name="Genikhovich G."/>
            <person name="Grigoriev I.V."/>
            <person name="Lucas S.M."/>
            <person name="Steele R.E."/>
            <person name="Finnerty J.R."/>
            <person name="Technau U."/>
            <person name="Martindale M.Q."/>
            <person name="Rokhsar D.S."/>
        </authorList>
    </citation>
    <scope>NUCLEOTIDE SEQUENCE [LARGE SCALE GENOMIC DNA]</scope>
    <source>
        <strain evidence="10">CH2 X CH6</strain>
    </source>
</reference>
<dbReference type="InParanoid" id="A7SCF0"/>
<dbReference type="KEGG" id="nve:5510265"/>
<sequence length="120" mass="13559">ILNGLKWSEALNEAFTENQKNDPTLAWQYFGHDNGFMRVYPGSAWNQPNGQVDLYDARKRIWYIQGATSPKDVIIMVDASGSMRGVPMRIAKLSAMALIDTFEDNDFFNVISVSCYITSI</sequence>
<feature type="non-terminal residue" evidence="9">
    <location>
        <position position="120"/>
    </location>
</feature>
<dbReference type="FunFam" id="3.40.50.410:FF:000231">
    <property type="entry name" value="Predicted protein"/>
    <property type="match status" value="1"/>
</dbReference>
<evidence type="ECO:0000313" key="9">
    <source>
        <dbReference type="EMBL" id="EDO38678.1"/>
    </source>
</evidence>
<dbReference type="EMBL" id="DS469622">
    <property type="protein sequence ID" value="EDO38678.1"/>
    <property type="molecule type" value="Genomic_DNA"/>
</dbReference>
<evidence type="ECO:0000256" key="1">
    <source>
        <dbReference type="ARBA" id="ARBA00004479"/>
    </source>
</evidence>
<keyword evidence="7" id="KW-0325">Glycoprotein</keyword>
<dbReference type="InterPro" id="IPR051173">
    <property type="entry name" value="Ca_channel_alpha-2/delta"/>
</dbReference>
<accession>A7SCF0</accession>
<dbReference type="AlphaFoldDB" id="A7SCF0"/>
<dbReference type="Proteomes" id="UP000001593">
    <property type="component" value="Unassembled WGS sequence"/>
</dbReference>
<dbReference type="PANTHER" id="PTHR10166:SF37">
    <property type="entry name" value="STOLID, ISOFORM H"/>
    <property type="match status" value="1"/>
</dbReference>
<keyword evidence="6" id="KW-0472">Membrane</keyword>
<dbReference type="OMA" id="IANHTIY"/>
<dbReference type="eggNOG" id="KOG2353">
    <property type="taxonomic scope" value="Eukaryota"/>
</dbReference>
<evidence type="ECO:0000256" key="3">
    <source>
        <dbReference type="ARBA" id="ARBA00022729"/>
    </source>
</evidence>
<dbReference type="InterPro" id="IPR013608">
    <property type="entry name" value="VWA_N"/>
</dbReference>
<evidence type="ECO:0000256" key="7">
    <source>
        <dbReference type="ARBA" id="ARBA00023180"/>
    </source>
</evidence>
<protein>
    <recommendedName>
        <fullName evidence="8">VWA N-terminal domain-containing protein</fullName>
    </recommendedName>
</protein>
<feature type="domain" description="VWA N-terminal" evidence="8">
    <location>
        <begin position="1"/>
        <end position="45"/>
    </location>
</feature>
<proteinExistence type="predicted"/>
<dbReference type="HOGENOM" id="CLU_172953_0_0_1"/>
<evidence type="ECO:0000256" key="2">
    <source>
        <dbReference type="ARBA" id="ARBA00022692"/>
    </source>
</evidence>
<keyword evidence="4" id="KW-0106">Calcium</keyword>
<keyword evidence="5" id="KW-1133">Transmembrane helix</keyword>
<dbReference type="InterPro" id="IPR036465">
    <property type="entry name" value="vWFA_dom_sf"/>
</dbReference>
<dbReference type="GO" id="GO:0016020">
    <property type="term" value="C:membrane"/>
    <property type="evidence" value="ECO:0007669"/>
    <property type="project" value="UniProtKB-SubCell"/>
</dbReference>
<name>A7SCF0_NEMVE</name>
<evidence type="ECO:0000259" key="8">
    <source>
        <dbReference type="Pfam" id="PF08399"/>
    </source>
</evidence>
<keyword evidence="10" id="KW-1185">Reference proteome</keyword>
<gene>
    <name evidence="9" type="ORF">NEMVEDRAFT_v1g113080</name>
</gene>
<evidence type="ECO:0000256" key="5">
    <source>
        <dbReference type="ARBA" id="ARBA00022989"/>
    </source>
</evidence>
<dbReference type="PhylomeDB" id="A7SCF0"/>
<evidence type="ECO:0000313" key="10">
    <source>
        <dbReference type="Proteomes" id="UP000001593"/>
    </source>
</evidence>
<keyword evidence="3" id="KW-0732">Signal</keyword>
<organism evidence="9 10">
    <name type="scientific">Nematostella vectensis</name>
    <name type="common">Starlet sea anemone</name>
    <dbReference type="NCBI Taxonomy" id="45351"/>
    <lineage>
        <taxon>Eukaryota</taxon>
        <taxon>Metazoa</taxon>
        <taxon>Cnidaria</taxon>
        <taxon>Anthozoa</taxon>
        <taxon>Hexacorallia</taxon>
        <taxon>Actiniaria</taxon>
        <taxon>Edwardsiidae</taxon>
        <taxon>Nematostella</taxon>
    </lineage>
</organism>
<dbReference type="SUPFAM" id="SSF53300">
    <property type="entry name" value="vWA-like"/>
    <property type="match status" value="1"/>
</dbReference>
<dbReference type="STRING" id="45351.A7SCF0"/>